<reference evidence="2" key="1">
    <citation type="journal article" date="2022" name="Int. J. Mol. Sci.">
        <title>Draft Genome of Tanacetum Coccineum: Genomic Comparison of Closely Related Tanacetum-Family Plants.</title>
        <authorList>
            <person name="Yamashiro T."/>
            <person name="Shiraishi A."/>
            <person name="Nakayama K."/>
            <person name="Satake H."/>
        </authorList>
    </citation>
    <scope>NUCLEOTIDE SEQUENCE</scope>
</reference>
<organism evidence="2 3">
    <name type="scientific">Tanacetum coccineum</name>
    <dbReference type="NCBI Taxonomy" id="301880"/>
    <lineage>
        <taxon>Eukaryota</taxon>
        <taxon>Viridiplantae</taxon>
        <taxon>Streptophyta</taxon>
        <taxon>Embryophyta</taxon>
        <taxon>Tracheophyta</taxon>
        <taxon>Spermatophyta</taxon>
        <taxon>Magnoliopsida</taxon>
        <taxon>eudicotyledons</taxon>
        <taxon>Gunneridae</taxon>
        <taxon>Pentapetalae</taxon>
        <taxon>asterids</taxon>
        <taxon>campanulids</taxon>
        <taxon>Asterales</taxon>
        <taxon>Asteraceae</taxon>
        <taxon>Asteroideae</taxon>
        <taxon>Anthemideae</taxon>
        <taxon>Anthemidinae</taxon>
        <taxon>Tanacetum</taxon>
    </lineage>
</organism>
<comment type="caution">
    <text evidence="2">The sequence shown here is derived from an EMBL/GenBank/DDBJ whole genome shotgun (WGS) entry which is preliminary data.</text>
</comment>
<feature type="region of interest" description="Disordered" evidence="1">
    <location>
        <begin position="35"/>
        <end position="58"/>
    </location>
</feature>
<name>A0ABQ5FKA5_9ASTR</name>
<dbReference type="Proteomes" id="UP001151760">
    <property type="component" value="Unassembled WGS sequence"/>
</dbReference>
<dbReference type="EMBL" id="BQNB010017457">
    <property type="protein sequence ID" value="GJT63390.1"/>
    <property type="molecule type" value="Genomic_DNA"/>
</dbReference>
<evidence type="ECO:0000313" key="3">
    <source>
        <dbReference type="Proteomes" id="UP001151760"/>
    </source>
</evidence>
<reference evidence="2" key="2">
    <citation type="submission" date="2022-01" db="EMBL/GenBank/DDBJ databases">
        <authorList>
            <person name="Yamashiro T."/>
            <person name="Shiraishi A."/>
            <person name="Satake H."/>
            <person name="Nakayama K."/>
        </authorList>
    </citation>
    <scope>NUCLEOTIDE SEQUENCE</scope>
</reference>
<protein>
    <submittedName>
        <fullName evidence="2">Uncharacterized protein</fullName>
    </submittedName>
</protein>
<keyword evidence="3" id="KW-1185">Reference proteome</keyword>
<gene>
    <name evidence="2" type="ORF">Tco_1006923</name>
</gene>
<sequence>MSKKVGTPRYLSLVVPLKKVSDEVVHKELGNRMERAATNASSLEAEQDNGIGSGSGTRCQDTILGDVDAQTRFETTSTQSIDPPRTKLCEMVRKRKERNYELKNRKRVTAAELLTIVRHNLVLPVQVNAVEGDFINTSIQGLI</sequence>
<evidence type="ECO:0000313" key="2">
    <source>
        <dbReference type="EMBL" id="GJT63390.1"/>
    </source>
</evidence>
<evidence type="ECO:0000256" key="1">
    <source>
        <dbReference type="SAM" id="MobiDB-lite"/>
    </source>
</evidence>
<accession>A0ABQ5FKA5</accession>
<proteinExistence type="predicted"/>